<organism evidence="1 2">
    <name type="scientific">Didymella glomerata</name>
    <dbReference type="NCBI Taxonomy" id="749621"/>
    <lineage>
        <taxon>Eukaryota</taxon>
        <taxon>Fungi</taxon>
        <taxon>Dikarya</taxon>
        <taxon>Ascomycota</taxon>
        <taxon>Pezizomycotina</taxon>
        <taxon>Dothideomycetes</taxon>
        <taxon>Pleosporomycetidae</taxon>
        <taxon>Pleosporales</taxon>
        <taxon>Pleosporineae</taxon>
        <taxon>Didymellaceae</taxon>
        <taxon>Didymella</taxon>
    </lineage>
</organism>
<name>A0A9W9BZZ0_9PLEO</name>
<comment type="caution">
    <text evidence="1">The sequence shown here is derived from an EMBL/GenBank/DDBJ whole genome shotgun (WGS) entry which is preliminary data.</text>
</comment>
<dbReference type="OrthoDB" id="2019572at2759"/>
<reference evidence="1" key="1">
    <citation type="submission" date="2022-10" db="EMBL/GenBank/DDBJ databases">
        <title>Tapping the CABI collections for fungal endophytes: first genome assemblies for Collariella, Neodidymelliopsis, Ascochyta clinopodiicola, Didymella pomorum, Didymosphaeria variabile, Neocosmospora piperis and Neocucurbitaria cava.</title>
        <authorList>
            <person name="Hill R."/>
        </authorList>
    </citation>
    <scope>NUCLEOTIDE SEQUENCE</scope>
    <source>
        <strain evidence="1">IMI 360193</strain>
    </source>
</reference>
<accession>A0A9W9BZZ0</accession>
<evidence type="ECO:0000313" key="2">
    <source>
        <dbReference type="Proteomes" id="UP001140562"/>
    </source>
</evidence>
<dbReference type="AlphaFoldDB" id="A0A9W9BZZ0"/>
<evidence type="ECO:0000313" key="1">
    <source>
        <dbReference type="EMBL" id="KAJ4335075.1"/>
    </source>
</evidence>
<sequence length="395" mass="43269">MKLSKAVLLLPKPNSKSLSYHFQTSTFLINLEPEQNYTINISIGHHGPVLGQNADSDPKYTIRLSDNTLGFGAICGFAYASCPLIGRNDSIYETLSLPFQAENTEETLTVYLSWYNGNFDVPLYLDDVNVRLAPDNSPAVERTASSNESSPTAAYESLLSAITTTSKIDSATTPTAAAPTDTPLELTCKTPEACPDPPKTEITNKILSNSGFENGLEGWDFLPQVGNFDITLTNQSFEGNFAAAITPRMPDTLTRRSINIVTHMTNLNSSHEWYTVQLHVGHPGNFALLNGSPPWLTLSYKSAVTGDLQRRVGLCGEVSLPFTGGPGECEFVGKDGQLYQPYGMDTRSFYSTDRIFTNSTEMDIELEIVWPVGTKNVPVFVDAAHVWEIEWGSVS</sequence>
<protein>
    <submittedName>
        <fullName evidence="1">Uncharacterized protein</fullName>
    </submittedName>
</protein>
<proteinExistence type="predicted"/>
<dbReference type="Proteomes" id="UP001140562">
    <property type="component" value="Unassembled WGS sequence"/>
</dbReference>
<keyword evidence="2" id="KW-1185">Reference proteome</keyword>
<gene>
    <name evidence="1" type="ORF">N0V87_006350</name>
</gene>
<dbReference type="EMBL" id="JAPEUV010000066">
    <property type="protein sequence ID" value="KAJ4335075.1"/>
    <property type="molecule type" value="Genomic_DNA"/>
</dbReference>